<name>A0A0N8QPE3_9PSED</name>
<dbReference type="AlphaFoldDB" id="A0A0N8QPE3"/>
<comment type="caution">
    <text evidence="6">The sequence shown here is derived from an EMBL/GenBank/DDBJ whole genome shotgun (WGS) entry which is preliminary data.</text>
</comment>
<evidence type="ECO:0000256" key="4">
    <source>
        <dbReference type="ARBA" id="ARBA00023288"/>
    </source>
</evidence>
<dbReference type="Pfam" id="PF09864">
    <property type="entry name" value="MliC"/>
    <property type="match status" value="1"/>
</dbReference>
<evidence type="ECO:0000313" key="6">
    <source>
        <dbReference type="EMBL" id="KPW50150.1"/>
    </source>
</evidence>
<reference evidence="6 7" key="1">
    <citation type="submission" date="2015-09" db="EMBL/GenBank/DDBJ databases">
        <title>Genome announcement of multiple Pseudomonas syringae strains.</title>
        <authorList>
            <person name="Thakur S."/>
            <person name="Wang P.W."/>
            <person name="Gong Y."/>
            <person name="Weir B.S."/>
            <person name="Guttman D.S."/>
        </authorList>
    </citation>
    <scope>NUCLEOTIDE SEQUENCE [LARGE SCALE GENOMIC DNA]</scope>
    <source>
        <strain evidence="6 7">ICMP4303</strain>
    </source>
</reference>
<evidence type="ECO:0000256" key="3">
    <source>
        <dbReference type="ARBA" id="ARBA00023139"/>
    </source>
</evidence>
<keyword evidence="1" id="KW-0732">Signal</keyword>
<dbReference type="SUPFAM" id="SSF141488">
    <property type="entry name" value="YdhA-like"/>
    <property type="match status" value="1"/>
</dbReference>
<evidence type="ECO:0000259" key="5">
    <source>
        <dbReference type="Pfam" id="PF09864"/>
    </source>
</evidence>
<organism evidence="6 7">
    <name type="scientific">Pseudomonas syringae pv. antirrhini</name>
    <dbReference type="NCBI Taxonomy" id="251702"/>
    <lineage>
        <taxon>Bacteria</taxon>
        <taxon>Pseudomonadati</taxon>
        <taxon>Pseudomonadota</taxon>
        <taxon>Gammaproteobacteria</taxon>
        <taxon>Pseudomonadales</taxon>
        <taxon>Pseudomonadaceae</taxon>
        <taxon>Pseudomonas</taxon>
    </lineage>
</organism>
<sequence>MNEYFSEQPGDVMKGVIALGVFALLGGCSSMSTPQQNDPWNRWVCDSNAEVNWRYIDSAKKEVDVRLNQSDQVFRLKAEPGAASGTLYSNNVLAFVNKGSEGLIYWDATNDLIGRGCKAR</sequence>
<feature type="domain" description="C-type lysozyme inhibitor" evidence="5">
    <location>
        <begin position="43"/>
        <end position="111"/>
    </location>
</feature>
<dbReference type="InterPro" id="IPR036328">
    <property type="entry name" value="MliC_sf"/>
</dbReference>
<evidence type="ECO:0000256" key="2">
    <source>
        <dbReference type="ARBA" id="ARBA00023136"/>
    </source>
</evidence>
<accession>A0A0N8QPE3</accession>
<protein>
    <submittedName>
        <fullName evidence="6">Lipoprotein</fullName>
    </submittedName>
</protein>
<dbReference type="Gene3D" id="2.40.128.200">
    <property type="match status" value="1"/>
</dbReference>
<proteinExistence type="predicted"/>
<dbReference type="InterPro" id="IPR018660">
    <property type="entry name" value="MliC"/>
</dbReference>
<gene>
    <name evidence="6" type="ORF">ALO88_100233</name>
</gene>
<evidence type="ECO:0000313" key="7">
    <source>
        <dbReference type="Proteomes" id="UP000050425"/>
    </source>
</evidence>
<dbReference type="PATRIC" id="fig|251702.3.peg.5559"/>
<dbReference type="Proteomes" id="UP000050425">
    <property type="component" value="Unassembled WGS sequence"/>
</dbReference>
<keyword evidence="2" id="KW-0472">Membrane</keyword>
<keyword evidence="3" id="KW-0564">Palmitate</keyword>
<dbReference type="EMBL" id="LJPT01000054">
    <property type="protein sequence ID" value="KPW50150.1"/>
    <property type="molecule type" value="Genomic_DNA"/>
</dbReference>
<keyword evidence="4 6" id="KW-0449">Lipoprotein</keyword>
<evidence type="ECO:0000256" key="1">
    <source>
        <dbReference type="ARBA" id="ARBA00022729"/>
    </source>
</evidence>